<evidence type="ECO:0000259" key="3">
    <source>
        <dbReference type="Pfam" id="PF01648"/>
    </source>
</evidence>
<dbReference type="GO" id="GO:0016740">
    <property type="term" value="F:transferase activity"/>
    <property type="evidence" value="ECO:0007669"/>
    <property type="project" value="UniProtKB-KW"/>
</dbReference>
<dbReference type="InterPro" id="IPR037143">
    <property type="entry name" value="4-PPantetheinyl_Trfase_dom_sf"/>
</dbReference>
<evidence type="ECO:0000256" key="1">
    <source>
        <dbReference type="ARBA" id="ARBA00010990"/>
    </source>
</evidence>
<organism evidence="4 5">
    <name type="scientific">Streptomyces kunmingensis</name>
    <dbReference type="NCBI Taxonomy" id="68225"/>
    <lineage>
        <taxon>Bacteria</taxon>
        <taxon>Bacillati</taxon>
        <taxon>Actinomycetota</taxon>
        <taxon>Actinomycetes</taxon>
        <taxon>Kitasatosporales</taxon>
        <taxon>Streptomycetaceae</taxon>
        <taxon>Streptomyces</taxon>
    </lineage>
</organism>
<dbReference type="SUPFAM" id="SSF56214">
    <property type="entry name" value="4'-phosphopantetheinyl transferase"/>
    <property type="match status" value="2"/>
</dbReference>
<dbReference type="Pfam" id="PF01648">
    <property type="entry name" value="ACPS"/>
    <property type="match status" value="1"/>
</dbReference>
<evidence type="ECO:0000313" key="4">
    <source>
        <dbReference type="EMBL" id="MEB3962245.1"/>
    </source>
</evidence>
<dbReference type="PANTHER" id="PTHR12215:SF10">
    <property type="entry name" value="L-AMINOADIPATE-SEMIALDEHYDE DEHYDROGENASE-PHOSPHOPANTETHEINYL TRANSFERASE"/>
    <property type="match status" value="1"/>
</dbReference>
<protein>
    <submittedName>
        <fullName evidence="4">4'-phosphopantetheinyl transferase superfamily protein</fullName>
    </submittedName>
</protein>
<dbReference type="RefSeq" id="WP_324769718.1">
    <property type="nucleotide sequence ID" value="NZ_BAAATS010000027.1"/>
</dbReference>
<proteinExistence type="inferred from homology"/>
<reference evidence="4 5" key="1">
    <citation type="submission" date="2022-10" db="EMBL/GenBank/DDBJ databases">
        <authorList>
            <person name="Xie J."/>
            <person name="Shen N."/>
        </authorList>
    </citation>
    <scope>NUCLEOTIDE SEQUENCE [LARGE SCALE GENOMIC DNA]</scope>
    <source>
        <strain evidence="4 5">DSM 41681</strain>
    </source>
</reference>
<dbReference type="InterPro" id="IPR050559">
    <property type="entry name" value="P-Pant_transferase_sf"/>
</dbReference>
<accession>A0ABU6CC14</accession>
<dbReference type="Gene3D" id="3.90.470.20">
    <property type="entry name" value="4'-phosphopantetheinyl transferase domain"/>
    <property type="match status" value="1"/>
</dbReference>
<feature type="domain" description="4'-phosphopantetheinyl transferase" evidence="3">
    <location>
        <begin position="119"/>
        <end position="186"/>
    </location>
</feature>
<comment type="similarity">
    <text evidence="1">Belongs to the P-Pant transferase superfamily. Gsp/Sfp/HetI/AcpT family.</text>
</comment>
<dbReference type="Proteomes" id="UP001352223">
    <property type="component" value="Unassembled WGS sequence"/>
</dbReference>
<name>A0ABU6CC14_9ACTN</name>
<comment type="caution">
    <text evidence="4">The sequence shown here is derived from an EMBL/GenBank/DDBJ whole genome shotgun (WGS) entry which is preliminary data.</text>
</comment>
<evidence type="ECO:0000313" key="5">
    <source>
        <dbReference type="Proteomes" id="UP001352223"/>
    </source>
</evidence>
<dbReference type="PANTHER" id="PTHR12215">
    <property type="entry name" value="PHOSPHOPANTETHEINE TRANSFERASE"/>
    <property type="match status" value="1"/>
</dbReference>
<dbReference type="EMBL" id="JAOZYB010000135">
    <property type="protein sequence ID" value="MEB3962245.1"/>
    <property type="molecule type" value="Genomic_DNA"/>
</dbReference>
<evidence type="ECO:0000256" key="2">
    <source>
        <dbReference type="ARBA" id="ARBA00022679"/>
    </source>
</evidence>
<sequence>MDNVRELRLPGPGGARLWLVHTDAGTGDGAGVLDADERRRAAAFRFDRHRVRYVAAHVALRHILGDRLGRAPESLRFVRQPCPGCGELHGRPALAEAPDVHFSLSHSGDLALVALAAAPVGADVEELTGPSVADELTAVLHPRERAELAALQSPSERALAMARTWVRKEAYLKGLGTGLSRATDLDYVGTLTGSPGAPGGWSLWDVPVPEGYAAAVALSPPQP</sequence>
<dbReference type="InterPro" id="IPR008278">
    <property type="entry name" value="4-PPantetheinyl_Trfase_dom"/>
</dbReference>
<keyword evidence="2 4" id="KW-0808">Transferase</keyword>
<gene>
    <name evidence="4" type="ORF">OKJ48_18600</name>
</gene>
<keyword evidence="5" id="KW-1185">Reference proteome</keyword>